<dbReference type="InterPro" id="IPR050345">
    <property type="entry name" value="Aliph_Amidase/BUP"/>
</dbReference>
<keyword evidence="1" id="KW-0378">Hydrolase</keyword>
<sequence>MKRIRVGLLHLAPKTSDIAGNRALVERGTRVAAEAGASWIVTPELCIPGYMFMKQIGTDWILSQPDHWMQSYCQLVKQLGVMAFLSHPERDPNTDQLFNTSFVINPVGQIIGKHSKIKALRGAEGWSTAGTEIQPIECDDVKVGILICADAYKNEVAKALKDRGAQIYVSPVSWGPGQCAPDGEWEQRSADNGVPIIVCNRSGQEDEELDYRKAESVVAKDGKRLLEATSDRSVVLTFDWDLEGMSCLSDDFSRIYL</sequence>
<dbReference type="SUPFAM" id="SSF56317">
    <property type="entry name" value="Carbon-nitrogen hydrolase"/>
    <property type="match status" value="1"/>
</dbReference>
<accession>A0AA35RUA9</accession>
<feature type="domain" description="CN hydrolase" evidence="2">
    <location>
        <begin position="4"/>
        <end position="242"/>
    </location>
</feature>
<dbReference type="InterPro" id="IPR003010">
    <property type="entry name" value="C-N_Hydrolase"/>
</dbReference>
<dbReference type="PANTHER" id="PTHR43674">
    <property type="entry name" value="NITRILASE C965.09-RELATED"/>
    <property type="match status" value="1"/>
</dbReference>
<dbReference type="PROSITE" id="PS50263">
    <property type="entry name" value="CN_HYDROLASE"/>
    <property type="match status" value="1"/>
</dbReference>
<dbReference type="GO" id="GO:0016811">
    <property type="term" value="F:hydrolase activity, acting on carbon-nitrogen (but not peptide) bonds, in linear amides"/>
    <property type="evidence" value="ECO:0007669"/>
    <property type="project" value="TreeGrafter"/>
</dbReference>
<dbReference type="PANTHER" id="PTHR43674:SF16">
    <property type="entry name" value="CARBON-NITROGEN FAMILY, PUTATIVE (AFU_ORTHOLOGUE AFUA_5G02350)-RELATED"/>
    <property type="match status" value="1"/>
</dbReference>
<dbReference type="Proteomes" id="UP001174909">
    <property type="component" value="Unassembled WGS sequence"/>
</dbReference>
<evidence type="ECO:0000259" key="2">
    <source>
        <dbReference type="PROSITE" id="PS50263"/>
    </source>
</evidence>
<evidence type="ECO:0000313" key="3">
    <source>
        <dbReference type="EMBL" id="CAI8017863.1"/>
    </source>
</evidence>
<proteinExistence type="predicted"/>
<keyword evidence="4" id="KW-1185">Reference proteome</keyword>
<name>A0AA35RUA9_GEOBA</name>
<evidence type="ECO:0000256" key="1">
    <source>
        <dbReference type="ARBA" id="ARBA00022801"/>
    </source>
</evidence>
<dbReference type="CDD" id="cd07197">
    <property type="entry name" value="nitrilase"/>
    <property type="match status" value="1"/>
</dbReference>
<protein>
    <submittedName>
        <fullName evidence="3">Glutamine-dependent NAD(+) synthetase</fullName>
    </submittedName>
</protein>
<dbReference type="AlphaFoldDB" id="A0AA35RUA9"/>
<comment type="caution">
    <text evidence="3">The sequence shown here is derived from an EMBL/GenBank/DDBJ whole genome shotgun (WGS) entry which is preliminary data.</text>
</comment>
<gene>
    <name evidence="3" type="ORF">GBAR_LOCUS10781</name>
</gene>
<reference evidence="3" key="1">
    <citation type="submission" date="2023-03" db="EMBL/GenBank/DDBJ databases">
        <authorList>
            <person name="Steffen K."/>
            <person name="Cardenas P."/>
        </authorList>
    </citation>
    <scope>NUCLEOTIDE SEQUENCE</scope>
</reference>
<dbReference type="Pfam" id="PF00795">
    <property type="entry name" value="CN_hydrolase"/>
    <property type="match status" value="1"/>
</dbReference>
<organism evidence="3 4">
    <name type="scientific">Geodia barretti</name>
    <name type="common">Barrett's horny sponge</name>
    <dbReference type="NCBI Taxonomy" id="519541"/>
    <lineage>
        <taxon>Eukaryota</taxon>
        <taxon>Metazoa</taxon>
        <taxon>Porifera</taxon>
        <taxon>Demospongiae</taxon>
        <taxon>Heteroscleromorpha</taxon>
        <taxon>Tetractinellida</taxon>
        <taxon>Astrophorina</taxon>
        <taxon>Geodiidae</taxon>
        <taxon>Geodia</taxon>
    </lineage>
</organism>
<dbReference type="EMBL" id="CASHTH010001664">
    <property type="protein sequence ID" value="CAI8017863.1"/>
    <property type="molecule type" value="Genomic_DNA"/>
</dbReference>
<dbReference type="Gene3D" id="3.60.110.10">
    <property type="entry name" value="Carbon-nitrogen hydrolase"/>
    <property type="match status" value="1"/>
</dbReference>
<evidence type="ECO:0000313" key="4">
    <source>
        <dbReference type="Proteomes" id="UP001174909"/>
    </source>
</evidence>
<dbReference type="InterPro" id="IPR036526">
    <property type="entry name" value="C-N_Hydrolase_sf"/>
</dbReference>